<organism evidence="1 2">
    <name type="scientific">Commensalibacter papalotli</name>
    <name type="common">ex Botero et al. 2024</name>
    <dbReference type="NCBI Taxonomy" id="2972766"/>
    <lineage>
        <taxon>Bacteria</taxon>
        <taxon>Pseudomonadati</taxon>
        <taxon>Pseudomonadota</taxon>
        <taxon>Alphaproteobacteria</taxon>
        <taxon>Acetobacterales</taxon>
        <taxon>Acetobacteraceae</taxon>
    </lineage>
</organism>
<name>A0ABN8W3I5_9PROT</name>
<sequence>MIIEQQLQHGILNKLGIVLMKTTSCRFLFSAVAVTGMLLSGNIVAGSHFGISTAQAQTTYTSAQLSKWLKNTGDTMVGVVNSDMSAKEKKDKFLTLLNQDVDVDIIAKFCLGRFWRTATPAQQKEYVELFHQVLINSITDRLGEYKGVSFNIGKVSKTEGNKFSIETILHRPKQPDVSIQWIISTESGTPKVVDIIGENASLSVTQRGDYTSFIARHGNSVSALIDALKRQIAKHP</sequence>
<dbReference type="Gene3D" id="3.10.450.710">
    <property type="entry name" value="Tgt2/MlaC"/>
    <property type="match status" value="1"/>
</dbReference>
<dbReference type="EMBL" id="CAMXCH010000001">
    <property type="protein sequence ID" value="CAI3930129.1"/>
    <property type="molecule type" value="Genomic_DNA"/>
</dbReference>
<dbReference type="PANTHER" id="PTHR36573">
    <property type="entry name" value="INTERMEMBRANE PHOSPHOLIPID TRANSPORT SYSTEM BINDING PROTEIN MLAC"/>
    <property type="match status" value="1"/>
</dbReference>
<keyword evidence="2" id="KW-1185">Reference proteome</keyword>
<dbReference type="Pfam" id="PF05494">
    <property type="entry name" value="MlaC"/>
    <property type="match status" value="1"/>
</dbReference>
<protein>
    <submittedName>
        <fullName evidence="1">Periplasmic subunit MlaC of the ABC-type intermembrane phospholipid transporter Mla (MlaC) (PDB:2QGU) (PUBMED:19383799)</fullName>
    </submittedName>
</protein>
<reference evidence="1" key="1">
    <citation type="submission" date="2022-10" db="EMBL/GenBank/DDBJ databases">
        <authorList>
            <person name="Botero Cardona J."/>
        </authorList>
    </citation>
    <scope>NUCLEOTIDE SEQUENCE</scope>
    <source>
        <strain evidence="1">R-83534</strain>
    </source>
</reference>
<dbReference type="InterPro" id="IPR042245">
    <property type="entry name" value="Tgt2/MlaC_sf"/>
</dbReference>
<evidence type="ECO:0000313" key="2">
    <source>
        <dbReference type="Proteomes" id="UP001154272"/>
    </source>
</evidence>
<gene>
    <name evidence="1" type="ORF">R83534S58_LOCUS482</name>
</gene>
<evidence type="ECO:0000313" key="1">
    <source>
        <dbReference type="EMBL" id="CAI3930129.1"/>
    </source>
</evidence>
<accession>A0ABN8W3I5</accession>
<dbReference type="Proteomes" id="UP001154272">
    <property type="component" value="Unassembled WGS sequence"/>
</dbReference>
<comment type="caution">
    <text evidence="1">The sequence shown here is derived from an EMBL/GenBank/DDBJ whole genome shotgun (WGS) entry which is preliminary data.</text>
</comment>
<dbReference type="PANTHER" id="PTHR36573:SF1">
    <property type="entry name" value="INTERMEMBRANE PHOSPHOLIPID TRANSPORT SYSTEM BINDING PROTEIN MLAC"/>
    <property type="match status" value="1"/>
</dbReference>
<proteinExistence type="predicted"/>
<dbReference type="InterPro" id="IPR008869">
    <property type="entry name" value="MlaC/ttg2D"/>
</dbReference>